<proteinExistence type="predicted"/>
<dbReference type="InterPro" id="IPR036514">
    <property type="entry name" value="SGNH_hydro_sf"/>
</dbReference>
<feature type="region of interest" description="Disordered" evidence="1">
    <location>
        <begin position="57"/>
        <end position="88"/>
    </location>
</feature>
<dbReference type="Proteomes" id="UP001500016">
    <property type="component" value="Unassembled WGS sequence"/>
</dbReference>
<feature type="compositionally biased region" description="Basic residues" evidence="1">
    <location>
        <begin position="25"/>
        <end position="34"/>
    </location>
</feature>
<dbReference type="Gene3D" id="3.40.50.1110">
    <property type="entry name" value="SGNH hydrolase"/>
    <property type="match status" value="1"/>
</dbReference>
<dbReference type="CDD" id="cd00229">
    <property type="entry name" value="SGNH_hydrolase"/>
    <property type="match status" value="1"/>
</dbReference>
<feature type="compositionally biased region" description="Low complexity" evidence="1">
    <location>
        <begin position="69"/>
        <end position="86"/>
    </location>
</feature>
<protein>
    <submittedName>
        <fullName evidence="3">SGNH/GDSL hydrolase family protein</fullName>
    </submittedName>
</protein>
<dbReference type="EMBL" id="BAAAPE010000028">
    <property type="protein sequence ID" value="GAA2103355.1"/>
    <property type="molecule type" value="Genomic_DNA"/>
</dbReference>
<evidence type="ECO:0000256" key="1">
    <source>
        <dbReference type="SAM" id="MobiDB-lite"/>
    </source>
</evidence>
<evidence type="ECO:0000256" key="2">
    <source>
        <dbReference type="SAM" id="Phobius"/>
    </source>
</evidence>
<dbReference type="SUPFAM" id="SSF52266">
    <property type="entry name" value="SGNH hydrolase"/>
    <property type="match status" value="1"/>
</dbReference>
<evidence type="ECO:0000313" key="4">
    <source>
        <dbReference type="Proteomes" id="UP001500016"/>
    </source>
</evidence>
<accession>A0ABP5IQL2</accession>
<reference evidence="4" key="1">
    <citation type="journal article" date="2019" name="Int. J. Syst. Evol. Microbiol.">
        <title>The Global Catalogue of Microorganisms (GCM) 10K type strain sequencing project: providing services to taxonomists for standard genome sequencing and annotation.</title>
        <authorList>
            <consortium name="The Broad Institute Genomics Platform"/>
            <consortium name="The Broad Institute Genome Sequencing Center for Infectious Disease"/>
            <person name="Wu L."/>
            <person name="Ma J."/>
        </authorList>
    </citation>
    <scope>NUCLEOTIDE SEQUENCE [LARGE SCALE GENOMIC DNA]</scope>
    <source>
        <strain evidence="4">JCM 15478</strain>
    </source>
</reference>
<feature type="compositionally biased region" description="Polar residues" evidence="1">
    <location>
        <begin position="1"/>
        <end position="19"/>
    </location>
</feature>
<dbReference type="GO" id="GO:0016787">
    <property type="term" value="F:hydrolase activity"/>
    <property type="evidence" value="ECO:0007669"/>
    <property type="project" value="UniProtKB-KW"/>
</dbReference>
<name>A0ABP5IQL2_9ACTN</name>
<keyword evidence="2" id="KW-0812">Transmembrane</keyword>
<sequence length="304" mass="31716">MNTDTSPQRPETAPVTASVTAPVPRRARSARRRPSVAVPLVLAAAGLAVTVAAGCGATGTSDASDAKSPESAGSSGSGSGRQSPKSTGKRVLWVGDSIAGTQAPPTAAALKASGVTFEDASSTGGGTIVEGDKMARQIAAGTWKSLAKHVKSFRPNVIAYQITTYDWGTPAQQRASYEKLAKTARDADADLFLVTAPPFKIDDFYAKYRGPIKSAPEAAERAARNSGGHVHFLDASKLWGTDASASKAQRAKDGIHSCQQGSATFAQWFTKRLGSTYDFTPAPPQKWANGPWTGDKAYAKLGCE</sequence>
<keyword evidence="3" id="KW-0378">Hydrolase</keyword>
<keyword evidence="2" id="KW-1133">Transmembrane helix</keyword>
<feature type="transmembrane region" description="Helical" evidence="2">
    <location>
        <begin position="36"/>
        <end position="59"/>
    </location>
</feature>
<evidence type="ECO:0000313" key="3">
    <source>
        <dbReference type="EMBL" id="GAA2103355.1"/>
    </source>
</evidence>
<comment type="caution">
    <text evidence="3">The sequence shown here is derived from an EMBL/GenBank/DDBJ whole genome shotgun (WGS) entry which is preliminary data.</text>
</comment>
<organism evidence="3 4">
    <name type="scientific">Streptomyces albiaxialis</name>
    <dbReference type="NCBI Taxonomy" id="329523"/>
    <lineage>
        <taxon>Bacteria</taxon>
        <taxon>Bacillati</taxon>
        <taxon>Actinomycetota</taxon>
        <taxon>Actinomycetes</taxon>
        <taxon>Kitasatosporales</taxon>
        <taxon>Streptomycetaceae</taxon>
        <taxon>Streptomyces</taxon>
    </lineage>
</organism>
<feature type="region of interest" description="Disordered" evidence="1">
    <location>
        <begin position="1"/>
        <end position="35"/>
    </location>
</feature>
<keyword evidence="2" id="KW-0472">Membrane</keyword>
<dbReference type="RefSeq" id="WP_344535411.1">
    <property type="nucleotide sequence ID" value="NZ_BAAAPE010000028.1"/>
</dbReference>
<gene>
    <name evidence="3" type="ORF">GCM10009801_78250</name>
</gene>
<keyword evidence="4" id="KW-1185">Reference proteome</keyword>